<dbReference type="GO" id="GO:0000423">
    <property type="term" value="P:mitophagy"/>
    <property type="evidence" value="ECO:0007669"/>
    <property type="project" value="TreeGrafter"/>
</dbReference>
<feature type="region of interest" description="Disordered" evidence="1">
    <location>
        <begin position="51"/>
        <end position="80"/>
    </location>
</feature>
<reference evidence="2" key="1">
    <citation type="submission" date="2022-03" db="EMBL/GenBank/DDBJ databases">
        <title>A functionally conserved STORR gene fusion in Papaver species that diverged 16.8 million years ago.</title>
        <authorList>
            <person name="Catania T."/>
        </authorList>
    </citation>
    <scope>NUCLEOTIDE SEQUENCE</scope>
    <source>
        <strain evidence="2">S-191538</strain>
    </source>
</reference>
<keyword evidence="3" id="KW-1185">Reference proteome</keyword>
<evidence type="ECO:0000313" key="2">
    <source>
        <dbReference type="EMBL" id="MCL7024349.1"/>
    </source>
</evidence>
<dbReference type="GO" id="GO:1990316">
    <property type="term" value="C:Atg1/ULK1 kinase complex"/>
    <property type="evidence" value="ECO:0007669"/>
    <property type="project" value="TreeGrafter"/>
</dbReference>
<name>A0AA41UXQ8_PAPNU</name>
<dbReference type="GO" id="GO:0000407">
    <property type="term" value="C:phagophore assembly site"/>
    <property type="evidence" value="ECO:0007669"/>
    <property type="project" value="TreeGrafter"/>
</dbReference>
<feature type="compositionally biased region" description="Low complexity" evidence="1">
    <location>
        <begin position="18"/>
        <end position="29"/>
    </location>
</feature>
<feature type="region of interest" description="Disordered" evidence="1">
    <location>
        <begin position="1"/>
        <end position="29"/>
    </location>
</feature>
<evidence type="ECO:0000313" key="3">
    <source>
        <dbReference type="Proteomes" id="UP001177140"/>
    </source>
</evidence>
<dbReference type="EMBL" id="JAJJMA010033443">
    <property type="protein sequence ID" value="MCL7024349.1"/>
    <property type="molecule type" value="Genomic_DNA"/>
</dbReference>
<feature type="region of interest" description="Disordered" evidence="1">
    <location>
        <begin position="176"/>
        <end position="195"/>
    </location>
</feature>
<dbReference type="GO" id="GO:0034497">
    <property type="term" value="P:protein localization to phagophore assembly site"/>
    <property type="evidence" value="ECO:0007669"/>
    <property type="project" value="TreeGrafter"/>
</dbReference>
<gene>
    <name evidence="2" type="ORF">MKW94_020438</name>
</gene>
<accession>A0AA41UXQ8</accession>
<dbReference type="AlphaFoldDB" id="A0AA41UXQ8"/>
<dbReference type="PANTHER" id="PTHR13430">
    <property type="match status" value="1"/>
</dbReference>
<protein>
    <submittedName>
        <fullName evidence="2">Uncharacterized protein</fullName>
    </submittedName>
</protein>
<dbReference type="PANTHER" id="PTHR13430:SF15">
    <property type="entry name" value="AUTOPHAGY-RELATED PROTEIN 13B"/>
    <property type="match status" value="1"/>
</dbReference>
<evidence type="ECO:0000256" key="1">
    <source>
        <dbReference type="SAM" id="MobiDB-lite"/>
    </source>
</evidence>
<dbReference type="InterPro" id="IPR040182">
    <property type="entry name" value="ATG13"/>
</dbReference>
<comment type="caution">
    <text evidence="2">The sequence shown here is derived from an EMBL/GenBank/DDBJ whole genome shotgun (WGS) entry which is preliminary data.</text>
</comment>
<dbReference type="Proteomes" id="UP001177140">
    <property type="component" value="Unassembled WGS sequence"/>
</dbReference>
<organism evidence="2 3">
    <name type="scientific">Papaver nudicaule</name>
    <name type="common">Iceland poppy</name>
    <dbReference type="NCBI Taxonomy" id="74823"/>
    <lineage>
        <taxon>Eukaryota</taxon>
        <taxon>Viridiplantae</taxon>
        <taxon>Streptophyta</taxon>
        <taxon>Embryophyta</taxon>
        <taxon>Tracheophyta</taxon>
        <taxon>Spermatophyta</taxon>
        <taxon>Magnoliopsida</taxon>
        <taxon>Ranunculales</taxon>
        <taxon>Papaveraceae</taxon>
        <taxon>Papaveroideae</taxon>
        <taxon>Papaver</taxon>
    </lineage>
</organism>
<proteinExistence type="predicted"/>
<sequence length="195" mass="20504">MNSFGKDEAGNIYGPKASSGVSPRVSFSRSSSRFSSQDMFDYSDFACPFAVGDDITDPRPGPDSSDGKTRLAEPRAQVRKSQDAAVGALVEMLSTAPPLGQDISKSIKLSQVSKPEIWGSTEEPAVTLESGIGGLSTSSCNVNISSSGLLLSKTTADALQEFQSYRQIKESLLLRNSNDGTSTDVGHASVAADKS</sequence>
<dbReference type="GO" id="GO:0034727">
    <property type="term" value="P:piecemeal microautophagy of the nucleus"/>
    <property type="evidence" value="ECO:0007669"/>
    <property type="project" value="TreeGrafter"/>
</dbReference>
<dbReference type="GO" id="GO:0005829">
    <property type="term" value="C:cytosol"/>
    <property type="evidence" value="ECO:0007669"/>
    <property type="project" value="TreeGrafter"/>
</dbReference>